<dbReference type="EMBL" id="JAZGSY010000006">
    <property type="protein sequence ID" value="KAL1843975.1"/>
    <property type="molecule type" value="Genomic_DNA"/>
</dbReference>
<sequence>MASTNNVNNNNHQAPGTAPIGPAVPPNPGPAPGHAGPAQPNNNNSLVPVSHAQQAHSAGFRYFRSLPEELQIKIFTKLIEIPAPNFHKMIGKATQRVDDQGNRFFGVSFHPVTRSIDRSQYRELETFRGVNEESETAARLESNRRGQNNFLPFRRQGPKFSSANDLVIIQLPAKRHEASRFGYWNLFNQHLNTNGVLDCAALEESTRGMQHVALEFQPRDPSPRSVMSNWRCTARCPPPPQPVVVMGPGQPWPPQPLVPQPGLLPLQHQPVAMCPVEVNSFLLRFRDLRSFWVIVDPAAVARRSNFTIFVKNYLSLPEDCPLRRNLQVFHGRGLRYIEYEEFLVTEENGRVLGLLGPDVRRFKADLTVAAQLQRAQAVAQAVAAGKDAAGIAAATAAASWPRAIKIGVLIPVKEDRIEDWGAETAVRVASLLHRWEERNEGQGNAAGAAQ</sequence>
<feature type="compositionally biased region" description="Polar residues" evidence="1">
    <location>
        <begin position="1"/>
        <end position="14"/>
    </location>
</feature>
<proteinExistence type="predicted"/>
<evidence type="ECO:0000256" key="1">
    <source>
        <dbReference type="SAM" id="MobiDB-lite"/>
    </source>
</evidence>
<dbReference type="Proteomes" id="UP001583172">
    <property type="component" value="Unassembled WGS sequence"/>
</dbReference>
<feature type="compositionally biased region" description="Pro residues" evidence="1">
    <location>
        <begin position="22"/>
        <end position="31"/>
    </location>
</feature>
<feature type="compositionally biased region" description="Low complexity" evidence="1">
    <location>
        <begin position="32"/>
        <end position="44"/>
    </location>
</feature>
<reference evidence="2 3" key="1">
    <citation type="journal article" date="2024" name="Commun. Biol.">
        <title>Comparative genomic analysis of thermophilic fungi reveals convergent evolutionary adaptations and gene losses.</title>
        <authorList>
            <person name="Steindorff A.S."/>
            <person name="Aguilar-Pontes M.V."/>
            <person name="Robinson A.J."/>
            <person name="Andreopoulos B."/>
            <person name="LaButti K."/>
            <person name="Kuo A."/>
            <person name="Mondo S."/>
            <person name="Riley R."/>
            <person name="Otillar R."/>
            <person name="Haridas S."/>
            <person name="Lipzen A."/>
            <person name="Grimwood J."/>
            <person name="Schmutz J."/>
            <person name="Clum A."/>
            <person name="Reid I.D."/>
            <person name="Moisan M.C."/>
            <person name="Butler G."/>
            <person name="Nguyen T.T.M."/>
            <person name="Dewar K."/>
            <person name="Conant G."/>
            <person name="Drula E."/>
            <person name="Henrissat B."/>
            <person name="Hansel C."/>
            <person name="Singer S."/>
            <person name="Hutchinson M.I."/>
            <person name="de Vries R.P."/>
            <person name="Natvig D.O."/>
            <person name="Powell A.J."/>
            <person name="Tsang A."/>
            <person name="Grigoriev I.V."/>
        </authorList>
    </citation>
    <scope>NUCLEOTIDE SEQUENCE [LARGE SCALE GENOMIC DNA]</scope>
    <source>
        <strain evidence="2 3">CBS 620.91</strain>
    </source>
</reference>
<gene>
    <name evidence="2" type="ORF">VTJ49DRAFT_6379</name>
</gene>
<name>A0ABR3VPZ1_HUMIN</name>
<keyword evidence="3" id="KW-1185">Reference proteome</keyword>
<evidence type="ECO:0000313" key="3">
    <source>
        <dbReference type="Proteomes" id="UP001583172"/>
    </source>
</evidence>
<accession>A0ABR3VPZ1</accession>
<organism evidence="2 3">
    <name type="scientific">Humicola insolens</name>
    <name type="common">Soft-rot fungus</name>
    <dbReference type="NCBI Taxonomy" id="85995"/>
    <lineage>
        <taxon>Eukaryota</taxon>
        <taxon>Fungi</taxon>
        <taxon>Dikarya</taxon>
        <taxon>Ascomycota</taxon>
        <taxon>Pezizomycotina</taxon>
        <taxon>Sordariomycetes</taxon>
        <taxon>Sordariomycetidae</taxon>
        <taxon>Sordariales</taxon>
        <taxon>Chaetomiaceae</taxon>
        <taxon>Mycothermus</taxon>
    </lineage>
</organism>
<feature type="region of interest" description="Disordered" evidence="1">
    <location>
        <begin position="1"/>
        <end position="47"/>
    </location>
</feature>
<evidence type="ECO:0000313" key="2">
    <source>
        <dbReference type="EMBL" id="KAL1843975.1"/>
    </source>
</evidence>
<comment type="caution">
    <text evidence="2">The sequence shown here is derived from an EMBL/GenBank/DDBJ whole genome shotgun (WGS) entry which is preliminary data.</text>
</comment>
<protein>
    <submittedName>
        <fullName evidence="2">Uncharacterized protein</fullName>
    </submittedName>
</protein>